<dbReference type="PANTHER" id="PTHR35792">
    <property type="entry name" value="GENERAL STRESS PROTEIN"/>
    <property type="match status" value="1"/>
</dbReference>
<dbReference type="InterPro" id="IPR024623">
    <property type="entry name" value="YtxH"/>
</dbReference>
<evidence type="ECO:0000313" key="3">
    <source>
        <dbReference type="Proteomes" id="UP001500841"/>
    </source>
</evidence>
<accession>A0ABP7X4S9</accession>
<protein>
    <recommendedName>
        <fullName evidence="4">Gas vesicle protein</fullName>
    </recommendedName>
</protein>
<proteinExistence type="predicted"/>
<evidence type="ECO:0000313" key="2">
    <source>
        <dbReference type="EMBL" id="GAA4104394.1"/>
    </source>
</evidence>
<reference evidence="3" key="1">
    <citation type="journal article" date="2019" name="Int. J. Syst. Evol. Microbiol.">
        <title>The Global Catalogue of Microorganisms (GCM) 10K type strain sequencing project: providing services to taxonomists for standard genome sequencing and annotation.</title>
        <authorList>
            <consortium name="The Broad Institute Genomics Platform"/>
            <consortium name="The Broad Institute Genome Sequencing Center for Infectious Disease"/>
            <person name="Wu L."/>
            <person name="Ma J."/>
        </authorList>
    </citation>
    <scope>NUCLEOTIDE SEQUENCE [LARGE SCALE GENOMIC DNA]</scope>
    <source>
        <strain evidence="3">JCM 17085</strain>
    </source>
</reference>
<keyword evidence="3" id="KW-1185">Reference proteome</keyword>
<feature type="region of interest" description="Disordered" evidence="1">
    <location>
        <begin position="107"/>
        <end position="131"/>
    </location>
</feature>
<evidence type="ECO:0000256" key="1">
    <source>
        <dbReference type="SAM" id="MobiDB-lite"/>
    </source>
</evidence>
<organism evidence="2 3">
    <name type="scientific">Mucilaginibacter panaciglaebae</name>
    <dbReference type="NCBI Taxonomy" id="502331"/>
    <lineage>
        <taxon>Bacteria</taxon>
        <taxon>Pseudomonadati</taxon>
        <taxon>Bacteroidota</taxon>
        <taxon>Sphingobacteriia</taxon>
        <taxon>Sphingobacteriales</taxon>
        <taxon>Sphingobacteriaceae</taxon>
        <taxon>Mucilaginibacter</taxon>
    </lineage>
</organism>
<sequence length="131" mass="13792">MKTMKDQSKLLAAILVGAAAGAVLGLLFAPGSGEETRGSLAGYADELAGKAKEGARTVSDQIKEYGNNVYEKAKSKFGSAAEDMYNYRDGVSDEIRSEGNNLANEAQDQVNRAKSKVKGAADDVNDSIQEA</sequence>
<dbReference type="Proteomes" id="UP001500841">
    <property type="component" value="Unassembled WGS sequence"/>
</dbReference>
<dbReference type="InterPro" id="IPR052928">
    <property type="entry name" value="Desiccation-related_membrane"/>
</dbReference>
<dbReference type="Gene3D" id="1.20.120.20">
    <property type="entry name" value="Apolipoprotein"/>
    <property type="match status" value="1"/>
</dbReference>
<gene>
    <name evidence="2" type="ORF">GCM10022392_32450</name>
</gene>
<name>A0ABP7X4S9_9SPHI</name>
<dbReference type="Pfam" id="PF12732">
    <property type="entry name" value="YtxH"/>
    <property type="match status" value="1"/>
</dbReference>
<comment type="caution">
    <text evidence="2">The sequence shown here is derived from an EMBL/GenBank/DDBJ whole genome shotgun (WGS) entry which is preliminary data.</text>
</comment>
<evidence type="ECO:0008006" key="4">
    <source>
        <dbReference type="Google" id="ProtNLM"/>
    </source>
</evidence>
<dbReference type="PANTHER" id="PTHR35792:SF2">
    <property type="entry name" value="GENERAL STRESS PROTEIN"/>
    <property type="match status" value="1"/>
</dbReference>
<dbReference type="EMBL" id="BAABCV010000014">
    <property type="protein sequence ID" value="GAA4104394.1"/>
    <property type="molecule type" value="Genomic_DNA"/>
</dbReference>